<dbReference type="Proteomes" id="UP000642265">
    <property type="component" value="Unassembled WGS sequence"/>
</dbReference>
<dbReference type="NCBIfam" id="TIGR01682">
    <property type="entry name" value="moaD"/>
    <property type="match status" value="1"/>
</dbReference>
<comment type="similarity">
    <text evidence="2">Belongs to the MoaD family.</text>
</comment>
<dbReference type="InterPro" id="IPR044672">
    <property type="entry name" value="MOCS2A"/>
</dbReference>
<evidence type="ECO:0000256" key="3">
    <source>
        <dbReference type="ARBA" id="ARBA00024247"/>
    </source>
</evidence>
<dbReference type="GO" id="GO:1990133">
    <property type="term" value="C:molybdopterin adenylyltransferase complex"/>
    <property type="evidence" value="ECO:0007669"/>
    <property type="project" value="TreeGrafter"/>
</dbReference>
<dbReference type="InterPro" id="IPR016155">
    <property type="entry name" value="Mopterin_synth/thiamin_S_b"/>
</dbReference>
<dbReference type="AlphaFoldDB" id="A0A011ULX7"/>
<reference evidence="4 6" key="1">
    <citation type="submission" date="2019-09" db="EMBL/GenBank/DDBJ databases">
        <title>Taxonomic organization of the family Brucellaceae based on a phylogenomic approach.</title>
        <authorList>
            <person name="Leclercq S."/>
            <person name="Cloeckaert A."/>
            <person name="Zygmunt M.S."/>
        </authorList>
    </citation>
    <scope>NUCLEOTIDE SEQUENCE [LARGE SCALE GENOMIC DNA]</scope>
    <source>
        <strain evidence="4 6">LMG 3313</strain>
    </source>
</reference>
<dbReference type="GO" id="GO:0006777">
    <property type="term" value="P:Mo-molybdopterin cofactor biosynthetic process"/>
    <property type="evidence" value="ECO:0007669"/>
    <property type="project" value="InterPro"/>
</dbReference>
<dbReference type="EMBL" id="WBWS01000007">
    <property type="protein sequence ID" value="KAB2771081.1"/>
    <property type="molecule type" value="Genomic_DNA"/>
</dbReference>
<evidence type="ECO:0000313" key="5">
    <source>
        <dbReference type="EMBL" id="MBE0562461.1"/>
    </source>
</evidence>
<dbReference type="CDD" id="cd00754">
    <property type="entry name" value="Ubl_MoaD"/>
    <property type="match status" value="1"/>
</dbReference>
<name>A0A011ULX7_BRUAN</name>
<dbReference type="KEGG" id="oah:DR92_2068"/>
<dbReference type="UniPathway" id="UPA00344"/>
<dbReference type="PANTHER" id="PTHR33359">
    <property type="entry name" value="MOLYBDOPTERIN SYNTHASE SULFUR CARRIER SUBUNIT"/>
    <property type="match status" value="1"/>
</dbReference>
<dbReference type="InterPro" id="IPR012675">
    <property type="entry name" value="Beta-grasp_dom_sf"/>
</dbReference>
<dbReference type="PANTHER" id="PTHR33359:SF1">
    <property type="entry name" value="MOLYBDOPTERIN SYNTHASE SULFUR CARRIER SUBUNIT"/>
    <property type="match status" value="1"/>
</dbReference>
<evidence type="ECO:0000313" key="7">
    <source>
        <dbReference type="Proteomes" id="UP000642265"/>
    </source>
</evidence>
<evidence type="ECO:0000313" key="4">
    <source>
        <dbReference type="EMBL" id="KAB2771081.1"/>
    </source>
</evidence>
<dbReference type="Gene3D" id="3.10.20.30">
    <property type="match status" value="1"/>
</dbReference>
<dbReference type="GO" id="GO:0000166">
    <property type="term" value="F:nucleotide binding"/>
    <property type="evidence" value="ECO:0007669"/>
    <property type="project" value="UniProtKB-KW"/>
</dbReference>
<dbReference type="RefSeq" id="WP_010661677.1">
    <property type="nucleotide sequence ID" value="NZ_CP008820.1"/>
</dbReference>
<evidence type="ECO:0000256" key="1">
    <source>
        <dbReference type="ARBA" id="ARBA00022741"/>
    </source>
</evidence>
<evidence type="ECO:0000313" key="6">
    <source>
        <dbReference type="Proteomes" id="UP000481876"/>
    </source>
</evidence>
<protein>
    <recommendedName>
        <fullName evidence="3">Molybdopterin synthase sulfur carrier subunit</fullName>
    </recommendedName>
</protein>
<organism evidence="5 7">
    <name type="scientific">Brucella anthropi</name>
    <name type="common">Ochrobactrum anthropi</name>
    <dbReference type="NCBI Taxonomy" id="529"/>
    <lineage>
        <taxon>Bacteria</taxon>
        <taxon>Pseudomonadati</taxon>
        <taxon>Pseudomonadota</taxon>
        <taxon>Alphaproteobacteria</taxon>
        <taxon>Hyphomicrobiales</taxon>
        <taxon>Brucellaceae</taxon>
        <taxon>Brucella/Ochrobactrum group</taxon>
        <taxon>Brucella</taxon>
    </lineage>
</organism>
<evidence type="ECO:0000256" key="2">
    <source>
        <dbReference type="ARBA" id="ARBA00024200"/>
    </source>
</evidence>
<sequence length="85" mass="9512">MTVKLVYFAWVREKIGKGEELIELPSPKTTVADLISHLKSRGDEYEAAFEHEHVIRAAINQEHAEHVELVNDGDEVALFPPMTGG</sequence>
<dbReference type="EMBL" id="JACZKO010000041">
    <property type="protein sequence ID" value="MBE0562461.1"/>
    <property type="molecule type" value="Genomic_DNA"/>
</dbReference>
<dbReference type="GeneID" id="61316950"/>
<dbReference type="Pfam" id="PF02597">
    <property type="entry name" value="ThiS"/>
    <property type="match status" value="1"/>
</dbReference>
<gene>
    <name evidence="5" type="primary">moaD</name>
    <name evidence="4" type="ORF">F9L04_08855</name>
    <name evidence="5" type="ORF">IH622_16770</name>
</gene>
<proteinExistence type="inferred from homology"/>
<dbReference type="OMA" id="RMACNHV"/>
<keyword evidence="1" id="KW-0547">Nucleotide-binding</keyword>
<reference evidence="5" key="3">
    <citation type="submission" date="2020-10" db="EMBL/GenBank/DDBJ databases">
        <title>Enrichment of novel Verrucomicrobia, Bacteroidetes and Krumholzibacteria in an oxygen-limited, methane- and iron-fed bioreactor inoculated with Bothnian Sea sediments.</title>
        <authorList>
            <person name="Martins P.D."/>
            <person name="de Jong A."/>
            <person name="Lenstra W.K."/>
            <person name="van Helmond N.A.G.M."/>
            <person name="Slomp C.P."/>
            <person name="Jetten M.S.M."/>
            <person name="Welte C.U."/>
            <person name="Rasigraf O."/>
        </authorList>
    </citation>
    <scope>NUCLEOTIDE SEQUENCE</scope>
    <source>
        <strain evidence="5">MAG47</strain>
    </source>
</reference>
<accession>A0A011ULX7</accession>
<dbReference type="Proteomes" id="UP000481876">
    <property type="component" value="Unassembled WGS sequence"/>
</dbReference>
<comment type="caution">
    <text evidence="5">The sequence shown here is derived from an EMBL/GenBank/DDBJ whole genome shotgun (WGS) entry which is preliminary data.</text>
</comment>
<dbReference type="InterPro" id="IPR003749">
    <property type="entry name" value="ThiS/MoaD-like"/>
</dbReference>
<dbReference type="SUPFAM" id="SSF54285">
    <property type="entry name" value="MoaD/ThiS"/>
    <property type="match status" value="1"/>
</dbReference>
<reference evidence="5" key="2">
    <citation type="submission" date="2020-09" db="EMBL/GenBank/DDBJ databases">
        <authorList>
            <person name="Dalcin Martins P."/>
        </authorList>
    </citation>
    <scope>NUCLEOTIDE SEQUENCE</scope>
    <source>
        <strain evidence="5">MAG47</strain>
    </source>
</reference>